<keyword evidence="3" id="KW-0809">Transit peptide</keyword>
<accession>A0AAV4FIF5</accession>
<dbReference type="AlphaFoldDB" id="A0AAV4FIF5"/>
<dbReference type="GO" id="GO:0003735">
    <property type="term" value="F:structural constituent of ribosome"/>
    <property type="evidence" value="ECO:0007669"/>
    <property type="project" value="InterPro"/>
</dbReference>
<evidence type="ECO:0000313" key="8">
    <source>
        <dbReference type="EMBL" id="GFR72645.1"/>
    </source>
</evidence>
<dbReference type="EMBL" id="BMAT01011424">
    <property type="protein sequence ID" value="GFR72645.1"/>
    <property type="molecule type" value="Genomic_DNA"/>
</dbReference>
<comment type="caution">
    <text evidence="8">The sequence shown here is derived from an EMBL/GenBank/DDBJ whole genome shotgun (WGS) entry which is preliminary data.</text>
</comment>
<feature type="compositionally biased region" description="Basic and acidic residues" evidence="7">
    <location>
        <begin position="37"/>
        <end position="61"/>
    </location>
</feature>
<feature type="region of interest" description="Disordered" evidence="7">
    <location>
        <begin position="37"/>
        <end position="62"/>
    </location>
</feature>
<protein>
    <submittedName>
        <fullName evidence="8">39S ribosomal protein L41, mitochondrial</fullName>
    </submittedName>
</protein>
<comment type="similarity">
    <text evidence="2">Belongs to the mitochondrion-specific ribosomal protein mL41 family.</text>
</comment>
<keyword evidence="4 8" id="KW-0689">Ribosomal protein</keyword>
<name>A0AAV4FIF5_9GAST</name>
<gene>
    <name evidence="8" type="ORF">ElyMa_005711700</name>
</gene>
<dbReference type="PANTHER" id="PTHR21338">
    <property type="entry name" value="MITOCHONDRIAL RIBOSOMAL PROTEIN L41"/>
    <property type="match status" value="1"/>
</dbReference>
<proteinExistence type="inferred from homology"/>
<organism evidence="8 9">
    <name type="scientific">Elysia marginata</name>
    <dbReference type="NCBI Taxonomy" id="1093978"/>
    <lineage>
        <taxon>Eukaryota</taxon>
        <taxon>Metazoa</taxon>
        <taxon>Spiralia</taxon>
        <taxon>Lophotrochozoa</taxon>
        <taxon>Mollusca</taxon>
        <taxon>Gastropoda</taxon>
        <taxon>Heterobranchia</taxon>
        <taxon>Euthyneura</taxon>
        <taxon>Panpulmonata</taxon>
        <taxon>Sacoglossa</taxon>
        <taxon>Placobranchoidea</taxon>
        <taxon>Plakobranchidae</taxon>
        <taxon>Elysia</taxon>
    </lineage>
</organism>
<evidence type="ECO:0000256" key="5">
    <source>
        <dbReference type="ARBA" id="ARBA00023128"/>
    </source>
</evidence>
<keyword evidence="5" id="KW-0496">Mitochondrion</keyword>
<dbReference type="GO" id="GO:0005762">
    <property type="term" value="C:mitochondrial large ribosomal subunit"/>
    <property type="evidence" value="ECO:0007669"/>
    <property type="project" value="InterPro"/>
</dbReference>
<evidence type="ECO:0000256" key="1">
    <source>
        <dbReference type="ARBA" id="ARBA00004173"/>
    </source>
</evidence>
<reference evidence="8 9" key="1">
    <citation type="journal article" date="2021" name="Elife">
        <title>Chloroplast acquisition without the gene transfer in kleptoplastic sea slugs, Plakobranchus ocellatus.</title>
        <authorList>
            <person name="Maeda T."/>
            <person name="Takahashi S."/>
            <person name="Yoshida T."/>
            <person name="Shimamura S."/>
            <person name="Takaki Y."/>
            <person name="Nagai Y."/>
            <person name="Toyoda A."/>
            <person name="Suzuki Y."/>
            <person name="Arimoto A."/>
            <person name="Ishii H."/>
            <person name="Satoh N."/>
            <person name="Nishiyama T."/>
            <person name="Hasebe M."/>
            <person name="Maruyama T."/>
            <person name="Minagawa J."/>
            <person name="Obokata J."/>
            <person name="Shigenobu S."/>
        </authorList>
    </citation>
    <scope>NUCLEOTIDE SEQUENCE [LARGE SCALE GENOMIC DNA]</scope>
</reference>
<evidence type="ECO:0000256" key="6">
    <source>
        <dbReference type="ARBA" id="ARBA00023274"/>
    </source>
</evidence>
<evidence type="ECO:0000313" key="9">
    <source>
        <dbReference type="Proteomes" id="UP000762676"/>
    </source>
</evidence>
<evidence type="ECO:0000256" key="4">
    <source>
        <dbReference type="ARBA" id="ARBA00022980"/>
    </source>
</evidence>
<dbReference type="PANTHER" id="PTHR21338:SF0">
    <property type="entry name" value="LARGE RIBOSOMAL SUBUNIT PROTEIN ML41"/>
    <property type="match status" value="1"/>
</dbReference>
<evidence type="ECO:0000256" key="3">
    <source>
        <dbReference type="ARBA" id="ARBA00022946"/>
    </source>
</evidence>
<comment type="subcellular location">
    <subcellularLocation>
        <location evidence="1">Mitochondrion</location>
    </subcellularLocation>
</comment>
<evidence type="ECO:0000256" key="7">
    <source>
        <dbReference type="SAM" id="MobiDB-lite"/>
    </source>
</evidence>
<dbReference type="Pfam" id="PF09809">
    <property type="entry name" value="MRP-L27"/>
    <property type="match status" value="1"/>
</dbReference>
<evidence type="ECO:0000256" key="2">
    <source>
        <dbReference type="ARBA" id="ARBA00010152"/>
    </source>
</evidence>
<keyword evidence="9" id="KW-1185">Reference proteome</keyword>
<sequence>MQAIQRFSSCVCHCGRRLLSTSTILHGRRSREPWDKRFPVRAEDVSPDKKGGSEEMEKALPENHVAPTGIYHKLTGEYTHVPEMVPEFVVPDLTGFELKPYVSYRAKEITQGPLTPKDIFNSVYAETVEGEYRSGSIKVEEDSIKLSDGRVLDVKDFIVDKDDEVQ</sequence>
<dbReference type="InterPro" id="IPR019189">
    <property type="entry name" value="Ribosomal_mL41"/>
</dbReference>
<keyword evidence="6" id="KW-0687">Ribonucleoprotein</keyword>
<dbReference type="Proteomes" id="UP000762676">
    <property type="component" value="Unassembled WGS sequence"/>
</dbReference>
<dbReference type="GO" id="GO:0006412">
    <property type="term" value="P:translation"/>
    <property type="evidence" value="ECO:0007669"/>
    <property type="project" value="TreeGrafter"/>
</dbReference>